<gene>
    <name evidence="1" type="ORF">GCM10010121_000440</name>
</gene>
<comment type="caution">
    <text evidence="1">The sequence shown here is derived from an EMBL/GenBank/DDBJ whole genome shotgun (WGS) entry which is preliminary data.</text>
</comment>
<dbReference type="RefSeq" id="WP_189308885.1">
    <property type="nucleotide sequence ID" value="NZ_BMQA01000001.1"/>
</dbReference>
<evidence type="ECO:0000313" key="2">
    <source>
        <dbReference type="Proteomes" id="UP000657574"/>
    </source>
</evidence>
<proteinExistence type="predicted"/>
<organism evidence="1 2">
    <name type="scientific">Streptomyces brasiliensis</name>
    <dbReference type="NCBI Taxonomy" id="1954"/>
    <lineage>
        <taxon>Bacteria</taxon>
        <taxon>Bacillati</taxon>
        <taxon>Actinomycetota</taxon>
        <taxon>Actinomycetes</taxon>
        <taxon>Kitasatosporales</taxon>
        <taxon>Streptomycetaceae</taxon>
        <taxon>Streptomyces</taxon>
    </lineage>
</organism>
<keyword evidence="2" id="KW-1185">Reference proteome</keyword>
<accession>A0A917JZL8</accession>
<evidence type="ECO:0000313" key="1">
    <source>
        <dbReference type="EMBL" id="GGI94005.1"/>
    </source>
</evidence>
<name>A0A917JZL8_9ACTN</name>
<reference evidence="1" key="1">
    <citation type="journal article" date="2014" name="Int. J. Syst. Evol. Microbiol.">
        <title>Complete genome sequence of Corynebacterium casei LMG S-19264T (=DSM 44701T), isolated from a smear-ripened cheese.</title>
        <authorList>
            <consortium name="US DOE Joint Genome Institute (JGI-PGF)"/>
            <person name="Walter F."/>
            <person name="Albersmeier A."/>
            <person name="Kalinowski J."/>
            <person name="Ruckert C."/>
        </authorList>
    </citation>
    <scope>NUCLEOTIDE SEQUENCE</scope>
    <source>
        <strain evidence="1">JCM 3086</strain>
    </source>
</reference>
<dbReference type="Proteomes" id="UP000657574">
    <property type="component" value="Unassembled WGS sequence"/>
</dbReference>
<dbReference type="EMBL" id="BMQA01000001">
    <property type="protein sequence ID" value="GGI94005.1"/>
    <property type="molecule type" value="Genomic_DNA"/>
</dbReference>
<reference evidence="1" key="2">
    <citation type="submission" date="2020-09" db="EMBL/GenBank/DDBJ databases">
        <authorList>
            <person name="Sun Q."/>
            <person name="Ohkuma M."/>
        </authorList>
    </citation>
    <scope>NUCLEOTIDE SEQUENCE</scope>
    <source>
        <strain evidence="1">JCM 3086</strain>
    </source>
</reference>
<sequence length="204" mass="20491">MTLPGRGLLRAAVSCAAGVRRNEAQARVRVFGHRAHIAVRGLCPGDLPESSAEKPAGDVEQRLTAVPAVEWAVVNTVLGHAVVGTEAGCETTAVVDALTEAVEAVEEAHGITHPLPEHPASGGQVRRSAAAAALHVAAAPVAALAGLTGRTPVPARLAALAPLVDTHPRLRRLVERAVGADNAGLLLASLTAFGQAGSGGLAGA</sequence>
<dbReference type="AlphaFoldDB" id="A0A917JZL8"/>
<protein>
    <submittedName>
        <fullName evidence="1">Uncharacterized protein</fullName>
    </submittedName>
</protein>